<name>A0ABY6G9Q7_9BURK</name>
<feature type="region of interest" description="Disordered" evidence="2">
    <location>
        <begin position="1"/>
        <end position="22"/>
    </location>
</feature>
<dbReference type="InterPro" id="IPR041522">
    <property type="entry name" value="CdaR_GGDEF"/>
</dbReference>
<evidence type="ECO:0000256" key="2">
    <source>
        <dbReference type="SAM" id="MobiDB-lite"/>
    </source>
</evidence>
<evidence type="ECO:0000313" key="5">
    <source>
        <dbReference type="EMBL" id="UYG51127.1"/>
    </source>
</evidence>
<proteinExistence type="inferred from homology"/>
<dbReference type="EMBL" id="CP106881">
    <property type="protein sequence ID" value="UYG51127.1"/>
    <property type="molecule type" value="Genomic_DNA"/>
</dbReference>
<dbReference type="InterPro" id="IPR025736">
    <property type="entry name" value="PucR_C-HTH_dom"/>
</dbReference>
<dbReference type="InterPro" id="IPR051448">
    <property type="entry name" value="CdaR-like_regulators"/>
</dbReference>
<protein>
    <submittedName>
        <fullName evidence="5">Helix-turn-helix domain-containing protein</fullName>
    </submittedName>
</protein>
<organism evidence="5 6">
    <name type="scientific">Comamonas endophytica</name>
    <dbReference type="NCBI Taxonomy" id="2949090"/>
    <lineage>
        <taxon>Bacteria</taxon>
        <taxon>Pseudomonadati</taxon>
        <taxon>Pseudomonadota</taxon>
        <taxon>Betaproteobacteria</taxon>
        <taxon>Burkholderiales</taxon>
        <taxon>Comamonadaceae</taxon>
        <taxon>Comamonas</taxon>
    </lineage>
</organism>
<feature type="domain" description="PucR C-terminal helix-turn-helix" evidence="3">
    <location>
        <begin position="358"/>
        <end position="412"/>
    </location>
</feature>
<evidence type="ECO:0000256" key="1">
    <source>
        <dbReference type="ARBA" id="ARBA00006754"/>
    </source>
</evidence>
<dbReference type="RefSeq" id="WP_231045022.1">
    <property type="nucleotide sequence ID" value="NZ_CP106881.1"/>
</dbReference>
<dbReference type="Pfam" id="PF17853">
    <property type="entry name" value="GGDEF_2"/>
    <property type="match status" value="1"/>
</dbReference>
<dbReference type="Proteomes" id="UP001162800">
    <property type="component" value="Chromosome"/>
</dbReference>
<gene>
    <name evidence="5" type="ORF">M9799_13665</name>
</gene>
<dbReference type="Gene3D" id="1.10.10.2840">
    <property type="entry name" value="PucR C-terminal helix-turn-helix domain"/>
    <property type="match status" value="1"/>
</dbReference>
<evidence type="ECO:0000259" key="3">
    <source>
        <dbReference type="Pfam" id="PF13556"/>
    </source>
</evidence>
<keyword evidence="6" id="KW-1185">Reference proteome</keyword>
<reference evidence="5" key="1">
    <citation type="submission" date="2022-09" db="EMBL/GenBank/DDBJ databases">
        <title>The complete genome of Acidovorax sp. 5MLIR.</title>
        <authorList>
            <person name="Liu L."/>
            <person name="Yue J."/>
            <person name="Yang F."/>
            <person name="Yuan J."/>
            <person name="Li L."/>
        </authorList>
    </citation>
    <scope>NUCLEOTIDE SEQUENCE</scope>
    <source>
        <strain evidence="5">5MLIR</strain>
    </source>
</reference>
<accession>A0ABY6G9Q7</accession>
<dbReference type="PANTHER" id="PTHR33744">
    <property type="entry name" value="CARBOHYDRATE DIACID REGULATOR"/>
    <property type="match status" value="1"/>
</dbReference>
<comment type="similarity">
    <text evidence="1">Belongs to the CdaR family.</text>
</comment>
<feature type="domain" description="CdaR GGDEF-like" evidence="4">
    <location>
        <begin position="205"/>
        <end position="311"/>
    </location>
</feature>
<evidence type="ECO:0000259" key="4">
    <source>
        <dbReference type="Pfam" id="PF17853"/>
    </source>
</evidence>
<dbReference type="InterPro" id="IPR042070">
    <property type="entry name" value="PucR_C-HTH_sf"/>
</dbReference>
<sequence length="421" mass="45132">MLSTHAHPLATARPGAAGAPSPRVRELLRQGAEIALQAPPQWIDEIDQASQAADAGQSFAEDPVLRAASRRATLASLVHWAAANVADPGAPVPPHLTPDMLDNARERVRRGAVDTLFKASRAGENAAWQRWMDIAFGLTAEPAELRELLDLSSRSIRAFMDANLDGIAAFIKAEQEGWARGTPVDRRALVERVLEGVEPATPMASQALNYALEQRHQGALIWSEQGGPGADALERAAQALARCARAPQLLPVAASAGTLWAWASGSRTVDLAQLRQALQGLPGVRIALGSAAAGIDGFRRTHQEALAAQRVLGRVHSSARVISFDQVRLVALVTRDAEACAQFVEHALGRLATADPGLARALWMFLRAGSNATQAARQLHVHRNTLLRRLAQAQELLPRPLSHNLVHVAAALQVLHWDSGD</sequence>
<dbReference type="Pfam" id="PF13556">
    <property type="entry name" value="HTH_30"/>
    <property type="match status" value="1"/>
</dbReference>
<evidence type="ECO:0000313" key="6">
    <source>
        <dbReference type="Proteomes" id="UP001162800"/>
    </source>
</evidence>
<dbReference type="PANTHER" id="PTHR33744:SF1">
    <property type="entry name" value="DNA-BINDING TRANSCRIPTIONAL ACTIVATOR ADER"/>
    <property type="match status" value="1"/>
</dbReference>
<feature type="compositionally biased region" description="Low complexity" evidence="2">
    <location>
        <begin position="8"/>
        <end position="22"/>
    </location>
</feature>